<organism evidence="2 3">
    <name type="scientific">Agrococcus carbonis</name>
    <dbReference type="NCBI Taxonomy" id="684552"/>
    <lineage>
        <taxon>Bacteria</taxon>
        <taxon>Bacillati</taxon>
        <taxon>Actinomycetota</taxon>
        <taxon>Actinomycetes</taxon>
        <taxon>Micrococcales</taxon>
        <taxon>Microbacteriaceae</taxon>
        <taxon>Agrococcus</taxon>
    </lineage>
</organism>
<sequence length="409" mass="45356">MTSEHRHDEHRHDEHWHDEHRHDVLIIGGGNGGISAAAHLQRRGCRDVGLIDPVDEHVYKPLQHYVGTGIARDDELSRPQADVMPEGVRWYRTRAVAVDPEARAVRCADGTVVRGGDVVLAPGMRIDWDRLPGAAAALETGAAVTTFEAGVLERTRERLTAFGGGRAIFQVHAQPASGLETAFKPLLIATDLWRSTGVLERSDVVLVHEAARLHRVDAIERELRRQLDRRGIEVRLGTRVVAVDGDRIEIEGPAGATVERADLIHLHPPYAAAAVVADSGLDAPSTGGFADVDPETLRHRTHPRIWGIGDAAALGDARTGGALRHQVRVLVRNIRRARAGQPLERYDGYTVAPIATARRSLSFGEYDRSLRVRRSLPVPDEIRSRLVWHLLDRYALPQVYWHRILRGRI</sequence>
<evidence type="ECO:0000313" key="2">
    <source>
        <dbReference type="EMBL" id="SDS44611.1"/>
    </source>
</evidence>
<dbReference type="InterPro" id="IPR023753">
    <property type="entry name" value="FAD/NAD-binding_dom"/>
</dbReference>
<dbReference type="Proteomes" id="UP000199649">
    <property type="component" value="Chromosome I"/>
</dbReference>
<dbReference type="PANTHER" id="PTHR10632:SF2">
    <property type="entry name" value="SULFIDE:QUINONE OXIDOREDUCTASE, MITOCHONDRIAL"/>
    <property type="match status" value="1"/>
</dbReference>
<feature type="domain" description="FAD/NAD(P)-binding" evidence="1">
    <location>
        <begin position="22"/>
        <end position="318"/>
    </location>
</feature>
<accession>A0A1H1S9J4</accession>
<dbReference type="GO" id="GO:0070221">
    <property type="term" value="P:sulfide oxidation, using sulfide:quinone oxidoreductase"/>
    <property type="evidence" value="ECO:0007669"/>
    <property type="project" value="TreeGrafter"/>
</dbReference>
<name>A0A1H1S9J4_9MICO</name>
<dbReference type="InterPro" id="IPR015904">
    <property type="entry name" value="Sulphide_quinone_reductase"/>
</dbReference>
<protein>
    <submittedName>
        <fullName evidence="2">Sulfide:quinone oxidoreductase</fullName>
    </submittedName>
</protein>
<dbReference type="STRING" id="684552.SAMN04489719_2340"/>
<evidence type="ECO:0000259" key="1">
    <source>
        <dbReference type="Pfam" id="PF07992"/>
    </source>
</evidence>
<evidence type="ECO:0000313" key="3">
    <source>
        <dbReference type="Proteomes" id="UP000199649"/>
    </source>
</evidence>
<gene>
    <name evidence="2" type="ORF">SAMN04489719_2340</name>
</gene>
<dbReference type="PANTHER" id="PTHR10632">
    <property type="entry name" value="SULFIDE:QUINONE OXIDOREDUCTASE"/>
    <property type="match status" value="1"/>
</dbReference>
<dbReference type="InterPro" id="IPR036188">
    <property type="entry name" value="FAD/NAD-bd_sf"/>
</dbReference>
<dbReference type="GO" id="GO:0071949">
    <property type="term" value="F:FAD binding"/>
    <property type="evidence" value="ECO:0007669"/>
    <property type="project" value="TreeGrafter"/>
</dbReference>
<dbReference type="RefSeq" id="WP_092667165.1">
    <property type="nucleotide sequence ID" value="NZ_LT629734.1"/>
</dbReference>
<dbReference type="Gene3D" id="3.50.50.60">
    <property type="entry name" value="FAD/NAD(P)-binding domain"/>
    <property type="match status" value="2"/>
</dbReference>
<reference evidence="3" key="1">
    <citation type="submission" date="2016-10" db="EMBL/GenBank/DDBJ databases">
        <authorList>
            <person name="Varghese N."/>
            <person name="Submissions S."/>
        </authorList>
    </citation>
    <scope>NUCLEOTIDE SEQUENCE [LARGE SCALE GENOMIC DNA]</scope>
    <source>
        <strain evidence="3">DSM 22965</strain>
    </source>
</reference>
<proteinExistence type="predicted"/>
<dbReference type="SUPFAM" id="SSF51905">
    <property type="entry name" value="FAD/NAD(P)-binding domain"/>
    <property type="match status" value="1"/>
</dbReference>
<dbReference type="EMBL" id="LT629734">
    <property type="protein sequence ID" value="SDS44611.1"/>
    <property type="molecule type" value="Genomic_DNA"/>
</dbReference>
<dbReference type="Pfam" id="PF07992">
    <property type="entry name" value="Pyr_redox_2"/>
    <property type="match status" value="1"/>
</dbReference>
<dbReference type="AlphaFoldDB" id="A0A1H1S9J4"/>
<dbReference type="GO" id="GO:0070224">
    <property type="term" value="F:sulfide:quinone oxidoreductase activity"/>
    <property type="evidence" value="ECO:0007669"/>
    <property type="project" value="TreeGrafter"/>
</dbReference>
<dbReference type="PRINTS" id="PR00411">
    <property type="entry name" value="PNDRDTASEI"/>
</dbReference>
<dbReference type="OrthoDB" id="9802771at2"/>
<keyword evidence="3" id="KW-1185">Reference proteome</keyword>